<accession>B5EBE6</accession>
<keyword evidence="1" id="KW-0489">Methyltransferase</keyword>
<organism evidence="1 2">
    <name type="scientific">Citrifermentans bemidjiense (strain ATCC BAA-1014 / DSM 16622 / JCM 12645 / Bem)</name>
    <name type="common">Geobacter bemidjiensis</name>
    <dbReference type="NCBI Taxonomy" id="404380"/>
    <lineage>
        <taxon>Bacteria</taxon>
        <taxon>Pseudomonadati</taxon>
        <taxon>Thermodesulfobacteriota</taxon>
        <taxon>Desulfuromonadia</taxon>
        <taxon>Geobacterales</taxon>
        <taxon>Geobacteraceae</taxon>
        <taxon>Citrifermentans</taxon>
    </lineage>
</organism>
<reference evidence="1 2" key="1">
    <citation type="submission" date="2008-07" db="EMBL/GenBank/DDBJ databases">
        <title>Complete sequence of Geobacter bemidjiensis BEM.</title>
        <authorList>
            <consortium name="US DOE Joint Genome Institute"/>
            <person name="Lucas S."/>
            <person name="Copeland A."/>
            <person name="Lapidus A."/>
            <person name="Glavina del Rio T."/>
            <person name="Dalin E."/>
            <person name="Tice H."/>
            <person name="Bruce D."/>
            <person name="Goodwin L."/>
            <person name="Pitluck S."/>
            <person name="Kiss H."/>
            <person name="Brettin T."/>
            <person name="Detter J.C."/>
            <person name="Han C."/>
            <person name="Kuske C.R."/>
            <person name="Schmutz J."/>
            <person name="Larimer F."/>
            <person name="Land M."/>
            <person name="Hauser L."/>
            <person name="Kyrpides N."/>
            <person name="Lykidis A."/>
            <person name="Lovley D."/>
            <person name="Richardson P."/>
        </authorList>
    </citation>
    <scope>NUCLEOTIDE SEQUENCE [LARGE SCALE GENOMIC DNA]</scope>
    <source>
        <strain evidence="2">ATCC BAA-1014 / DSM 16622 / JCM 12645 / Bem</strain>
    </source>
</reference>
<dbReference type="GO" id="GO:0008168">
    <property type="term" value="F:methyltransferase activity"/>
    <property type="evidence" value="ECO:0007669"/>
    <property type="project" value="UniProtKB-KW"/>
</dbReference>
<dbReference type="Gene3D" id="3.40.50.150">
    <property type="entry name" value="Vaccinia Virus protein VP39"/>
    <property type="match status" value="1"/>
</dbReference>
<sequence>MKEKSVPTETDWTLDSIRRFWNYHGQKPQVDSEYFSFQVGDALLNLLRRVRAFSEQWTVLDFGCGPGFLLERFLAIGNKCYGFDFSNGTVDRVNSKFSGHSNWSGAVSSSSLPISYHQNFFDLVTCMETLEHLLDDMLPTTLNEIHRLLKPQGIAFFTTPANEDLSASHVYCPFCDHEFHKIQHVRSFTQKDISDLLSAHGFKVIYCEAIDLFELQKNKKVTKHNVARSVKYYMNRFLDVVNPIAAQDPRYRMPRCSTGPNLCVVAEKV</sequence>
<evidence type="ECO:0000313" key="1">
    <source>
        <dbReference type="EMBL" id="ACH40438.1"/>
    </source>
</evidence>
<proteinExistence type="predicted"/>
<dbReference type="OrthoDB" id="9790457at2"/>
<dbReference type="RefSeq" id="WP_012531871.1">
    <property type="nucleotide sequence ID" value="NC_011146.1"/>
</dbReference>
<dbReference type="HOGENOM" id="CLU_1033494_0_0_7"/>
<dbReference type="EMBL" id="CP001124">
    <property type="protein sequence ID" value="ACH40438.1"/>
    <property type="molecule type" value="Genomic_DNA"/>
</dbReference>
<protein>
    <submittedName>
        <fullName evidence="1">SAM-dependent methyltransferase, type 11</fullName>
    </submittedName>
</protein>
<dbReference type="eggNOG" id="COG2226">
    <property type="taxonomic scope" value="Bacteria"/>
</dbReference>
<dbReference type="GO" id="GO:0032259">
    <property type="term" value="P:methylation"/>
    <property type="evidence" value="ECO:0007669"/>
    <property type="project" value="UniProtKB-KW"/>
</dbReference>
<dbReference type="Proteomes" id="UP000008825">
    <property type="component" value="Chromosome"/>
</dbReference>
<dbReference type="Pfam" id="PF13489">
    <property type="entry name" value="Methyltransf_23"/>
    <property type="match status" value="1"/>
</dbReference>
<dbReference type="SUPFAM" id="SSF53335">
    <property type="entry name" value="S-adenosyl-L-methionine-dependent methyltransferases"/>
    <property type="match status" value="1"/>
</dbReference>
<dbReference type="AlphaFoldDB" id="B5EBE6"/>
<dbReference type="InterPro" id="IPR029063">
    <property type="entry name" value="SAM-dependent_MTases_sf"/>
</dbReference>
<dbReference type="CDD" id="cd02440">
    <property type="entry name" value="AdoMet_MTases"/>
    <property type="match status" value="1"/>
</dbReference>
<dbReference type="KEGG" id="gbm:Gbem_3445"/>
<name>B5EBE6_CITBB</name>
<gene>
    <name evidence="1" type="ordered locus">Gbem_3445</name>
</gene>
<evidence type="ECO:0000313" key="2">
    <source>
        <dbReference type="Proteomes" id="UP000008825"/>
    </source>
</evidence>
<dbReference type="STRING" id="404380.Gbem_3445"/>
<keyword evidence="1" id="KW-0808">Transferase</keyword>
<keyword evidence="2" id="KW-1185">Reference proteome</keyword>
<reference evidence="1 2" key="2">
    <citation type="journal article" date="2010" name="BMC Genomics">
        <title>The genome of Geobacter bemidjiensis, exemplar for the subsurface clade of Geobacter species that predominate in Fe(III)-reducing subsurface environments.</title>
        <authorList>
            <person name="Aklujkar M."/>
            <person name="Young N.D."/>
            <person name="Holmes D."/>
            <person name="Chavan M."/>
            <person name="Risso C."/>
            <person name="Kiss H.E."/>
            <person name="Han C.S."/>
            <person name="Land M.L."/>
            <person name="Lovley D.R."/>
        </authorList>
    </citation>
    <scope>NUCLEOTIDE SEQUENCE [LARGE SCALE GENOMIC DNA]</scope>
    <source>
        <strain evidence="2">ATCC BAA-1014 / DSM 16622 / JCM 12645 / Bem</strain>
    </source>
</reference>
<dbReference type="PANTHER" id="PTHR43861">
    <property type="entry name" value="TRANS-ACONITATE 2-METHYLTRANSFERASE-RELATED"/>
    <property type="match status" value="1"/>
</dbReference>